<dbReference type="CDD" id="cd03786">
    <property type="entry name" value="GTB_UDP-GlcNAc_2-Epimerase"/>
    <property type="match status" value="1"/>
</dbReference>
<keyword evidence="1 3" id="KW-0413">Isomerase</keyword>
<dbReference type="SUPFAM" id="SSF53756">
    <property type="entry name" value="UDP-Glycosyltransferase/glycogen phosphorylase"/>
    <property type="match status" value="1"/>
</dbReference>
<organism evidence="3 4">
    <name type="scientific">Actinopolymorpha rutila</name>
    <dbReference type="NCBI Taxonomy" id="446787"/>
    <lineage>
        <taxon>Bacteria</taxon>
        <taxon>Bacillati</taxon>
        <taxon>Actinomycetota</taxon>
        <taxon>Actinomycetes</taxon>
        <taxon>Propionibacteriales</taxon>
        <taxon>Actinopolymorphaceae</taxon>
        <taxon>Actinopolymorpha</taxon>
    </lineage>
</organism>
<name>A0A852ZCR8_9ACTN</name>
<evidence type="ECO:0000313" key="4">
    <source>
        <dbReference type="Proteomes" id="UP000579605"/>
    </source>
</evidence>
<comment type="caution">
    <text evidence="3">The sequence shown here is derived from an EMBL/GenBank/DDBJ whole genome shotgun (WGS) entry which is preliminary data.</text>
</comment>
<sequence>MSVILGHVRLGAPGFAHVSSAGCAAGEELCVKVMTVVGTRPEIIRLSRVIPRLDSALGHVLVHTGQNYAYTLSDIFFDELRLRRPDHYLGVDTSTLGRMLGDTLAKGEEIIVAERPDALLVLGDTNSSIVALIAKRLRVPVFHMEAGNRCFDENVPEETNRRLIDHIADFNLVYTEHARRNLLGEGIHPRRVLLTGSPMKEVLDHYRPRVEASTVLDRLGLTAGEFFLVSAHREENVDDPRRLGALLDCITGLRDAWGLPVVVSTHPRTRKRMEALDDWSPPERVNFCEPFGFFDYISLQLAARCVVSDSGTISEEASILGFPAVTLRTSVERPEALDAGAVVTVGLDSRTMLAAVELVTSGSQNTAPSAAVPEYLVDDCSERTVRFILGTTHAYHEITGIRDGAADHLR</sequence>
<dbReference type="PANTHER" id="PTHR43174">
    <property type="entry name" value="UDP-N-ACETYLGLUCOSAMINE 2-EPIMERASE"/>
    <property type="match status" value="1"/>
</dbReference>
<dbReference type="Proteomes" id="UP000579605">
    <property type="component" value="Unassembled WGS sequence"/>
</dbReference>
<evidence type="ECO:0000313" key="3">
    <source>
        <dbReference type="EMBL" id="NYH90103.1"/>
    </source>
</evidence>
<comment type="similarity">
    <text evidence="1">Belongs to the UDP-N-acetylglucosamine 2-epimerase family.</text>
</comment>
<dbReference type="Pfam" id="PF02350">
    <property type="entry name" value="Epimerase_2"/>
    <property type="match status" value="1"/>
</dbReference>
<protein>
    <submittedName>
        <fullName evidence="3">UDP-N-acetylglucosamine 2-epimerase (Non-hydrolyzing)</fullName>
        <ecNumber evidence="3">5.1.3.14</ecNumber>
    </submittedName>
</protein>
<accession>A0A852ZCR8</accession>
<dbReference type="InterPro" id="IPR029767">
    <property type="entry name" value="WecB-like"/>
</dbReference>
<dbReference type="AlphaFoldDB" id="A0A852ZCR8"/>
<gene>
    <name evidence="3" type="ORF">F4554_002741</name>
</gene>
<keyword evidence="4" id="KW-1185">Reference proteome</keyword>
<feature type="domain" description="UDP-N-acetylglucosamine 2-epimerase" evidence="2">
    <location>
        <begin position="56"/>
        <end position="388"/>
    </location>
</feature>
<dbReference type="Gene3D" id="3.40.50.2000">
    <property type="entry name" value="Glycogen Phosphorylase B"/>
    <property type="match status" value="2"/>
</dbReference>
<dbReference type="NCBIfam" id="TIGR00236">
    <property type="entry name" value="wecB"/>
    <property type="match status" value="1"/>
</dbReference>
<reference evidence="3 4" key="1">
    <citation type="submission" date="2020-07" db="EMBL/GenBank/DDBJ databases">
        <title>Sequencing the genomes of 1000 actinobacteria strains.</title>
        <authorList>
            <person name="Klenk H.-P."/>
        </authorList>
    </citation>
    <scope>NUCLEOTIDE SEQUENCE [LARGE SCALE GENOMIC DNA]</scope>
    <source>
        <strain evidence="3 4">DSM 18448</strain>
    </source>
</reference>
<evidence type="ECO:0000259" key="2">
    <source>
        <dbReference type="Pfam" id="PF02350"/>
    </source>
</evidence>
<dbReference type="EC" id="5.1.3.14" evidence="3"/>
<dbReference type="RefSeq" id="WP_202889278.1">
    <property type="nucleotide sequence ID" value="NZ_BAAARR010000024.1"/>
</dbReference>
<proteinExistence type="inferred from homology"/>
<dbReference type="EMBL" id="JACBZH010000001">
    <property type="protein sequence ID" value="NYH90103.1"/>
    <property type="molecule type" value="Genomic_DNA"/>
</dbReference>
<evidence type="ECO:0000256" key="1">
    <source>
        <dbReference type="RuleBase" id="RU003513"/>
    </source>
</evidence>
<dbReference type="InterPro" id="IPR003331">
    <property type="entry name" value="UDP_GlcNAc_Epimerase_2_dom"/>
</dbReference>
<dbReference type="PANTHER" id="PTHR43174:SF1">
    <property type="entry name" value="UDP-N-ACETYLGLUCOSAMINE 2-EPIMERASE"/>
    <property type="match status" value="1"/>
</dbReference>
<dbReference type="GO" id="GO:0008761">
    <property type="term" value="F:UDP-N-acetylglucosamine 2-epimerase activity"/>
    <property type="evidence" value="ECO:0007669"/>
    <property type="project" value="UniProtKB-EC"/>
</dbReference>